<evidence type="ECO:0000256" key="3">
    <source>
        <dbReference type="ARBA" id="ARBA00022448"/>
    </source>
</evidence>
<keyword evidence="13" id="KW-1185">Reference proteome</keyword>
<dbReference type="Proteomes" id="UP000005627">
    <property type="component" value="Chromosome 1"/>
</dbReference>
<proteinExistence type="inferred from homology"/>
<feature type="transmembrane region" description="Helical" evidence="10">
    <location>
        <begin position="340"/>
        <end position="361"/>
    </location>
</feature>
<dbReference type="GeneID" id="11502841"/>
<evidence type="ECO:0000256" key="9">
    <source>
        <dbReference type="SAM" id="MobiDB-lite"/>
    </source>
</evidence>
<feature type="transmembrane region" description="Helical" evidence="10">
    <location>
        <begin position="468"/>
        <end position="491"/>
    </location>
</feature>
<dbReference type="Pfam" id="PF00083">
    <property type="entry name" value="Sugar_tr"/>
    <property type="match status" value="1"/>
</dbReference>
<keyword evidence="5 10" id="KW-0812">Transmembrane</keyword>
<evidence type="ECO:0000256" key="5">
    <source>
        <dbReference type="ARBA" id="ARBA00022692"/>
    </source>
</evidence>
<evidence type="ECO:0000256" key="10">
    <source>
        <dbReference type="SAM" id="Phobius"/>
    </source>
</evidence>
<dbReference type="InParanoid" id="G8ZND6"/>
<evidence type="ECO:0000256" key="6">
    <source>
        <dbReference type="ARBA" id="ARBA00022989"/>
    </source>
</evidence>
<dbReference type="PANTHER" id="PTHR48022:SF5">
    <property type="entry name" value="ALPHA-GLUCOSIDES PERMEASE MPH2-RELATED"/>
    <property type="match status" value="1"/>
</dbReference>
<dbReference type="Gene3D" id="1.20.1250.20">
    <property type="entry name" value="MFS general substrate transporter like domains"/>
    <property type="match status" value="1"/>
</dbReference>
<feature type="domain" description="Major facilitator superfamily (MFS) profile" evidence="11">
    <location>
        <begin position="78"/>
        <end position="525"/>
    </location>
</feature>
<evidence type="ECO:0000256" key="1">
    <source>
        <dbReference type="ARBA" id="ARBA00004141"/>
    </source>
</evidence>
<dbReference type="EMBL" id="HE616742">
    <property type="protein sequence ID" value="CCE90130.1"/>
    <property type="molecule type" value="Genomic_DNA"/>
</dbReference>
<dbReference type="SUPFAM" id="SSF103473">
    <property type="entry name" value="MFS general substrate transporter"/>
    <property type="match status" value="1"/>
</dbReference>
<evidence type="ECO:0000313" key="12">
    <source>
        <dbReference type="EMBL" id="CCE90130.1"/>
    </source>
</evidence>
<dbReference type="InterPro" id="IPR050360">
    <property type="entry name" value="MFS_Sugar_Transporters"/>
</dbReference>
<dbReference type="NCBIfam" id="TIGR00879">
    <property type="entry name" value="SP"/>
    <property type="match status" value="1"/>
</dbReference>
<dbReference type="RefSeq" id="XP_003679341.1">
    <property type="nucleotide sequence ID" value="XM_003679293.1"/>
</dbReference>
<dbReference type="PROSITE" id="PS50850">
    <property type="entry name" value="MFS"/>
    <property type="match status" value="1"/>
</dbReference>
<feature type="transmembrane region" description="Helical" evidence="10">
    <location>
        <begin position="155"/>
        <end position="173"/>
    </location>
</feature>
<evidence type="ECO:0000313" key="13">
    <source>
        <dbReference type="Proteomes" id="UP000005627"/>
    </source>
</evidence>
<dbReference type="InterPro" id="IPR020846">
    <property type="entry name" value="MFS_dom"/>
</dbReference>
<keyword evidence="3 8" id="KW-0813">Transport</keyword>
<dbReference type="eggNOG" id="KOG0254">
    <property type="taxonomic scope" value="Eukaryota"/>
</dbReference>
<evidence type="ECO:0000256" key="8">
    <source>
        <dbReference type="RuleBase" id="RU003346"/>
    </source>
</evidence>
<evidence type="ECO:0000256" key="7">
    <source>
        <dbReference type="ARBA" id="ARBA00023136"/>
    </source>
</evidence>
<dbReference type="KEGG" id="tdl:TDEL_0A07980"/>
<dbReference type="GO" id="GO:0005351">
    <property type="term" value="F:carbohydrate:proton symporter activity"/>
    <property type="evidence" value="ECO:0007669"/>
    <property type="project" value="TreeGrafter"/>
</dbReference>
<dbReference type="InterPro" id="IPR005828">
    <property type="entry name" value="MFS_sugar_transport-like"/>
</dbReference>
<keyword evidence="4" id="KW-0762">Sugar transport</keyword>
<comment type="similarity">
    <text evidence="2 8">Belongs to the major facilitator superfamily. Sugar transporter (TC 2.A.1.1) family.</text>
</comment>
<feature type="transmembrane region" description="Helical" evidence="10">
    <location>
        <begin position="373"/>
        <end position="394"/>
    </location>
</feature>
<dbReference type="AlphaFoldDB" id="G8ZND6"/>
<feature type="transmembrane region" description="Helical" evidence="10">
    <location>
        <begin position="252"/>
        <end position="275"/>
    </location>
</feature>
<keyword evidence="6 10" id="KW-1133">Transmembrane helix</keyword>
<evidence type="ECO:0000256" key="4">
    <source>
        <dbReference type="ARBA" id="ARBA00022597"/>
    </source>
</evidence>
<feature type="compositionally biased region" description="Polar residues" evidence="9">
    <location>
        <begin position="579"/>
        <end position="590"/>
    </location>
</feature>
<organism evidence="12 13">
    <name type="scientific">Torulaspora delbrueckii</name>
    <name type="common">Yeast</name>
    <name type="synonym">Candida colliculosa</name>
    <dbReference type="NCBI Taxonomy" id="4950"/>
    <lineage>
        <taxon>Eukaryota</taxon>
        <taxon>Fungi</taxon>
        <taxon>Dikarya</taxon>
        <taxon>Ascomycota</taxon>
        <taxon>Saccharomycotina</taxon>
        <taxon>Saccharomycetes</taxon>
        <taxon>Saccharomycetales</taxon>
        <taxon>Saccharomycetaceae</taxon>
        <taxon>Torulaspora</taxon>
    </lineage>
</organism>
<gene>
    <name evidence="12" type="primary">TDEL0A07980</name>
    <name evidence="12" type="ORF">TDEL_0A07980</name>
</gene>
<dbReference type="GO" id="GO:0016020">
    <property type="term" value="C:membrane"/>
    <property type="evidence" value="ECO:0007669"/>
    <property type="project" value="UniProtKB-SubCell"/>
</dbReference>
<dbReference type="PANTHER" id="PTHR48022">
    <property type="entry name" value="PLASTIDIC GLUCOSE TRANSPORTER 4"/>
    <property type="match status" value="1"/>
</dbReference>
<comment type="subcellular location">
    <subcellularLocation>
        <location evidence="1">Membrane</location>
        <topology evidence="1">Multi-pass membrane protein</topology>
    </subcellularLocation>
</comment>
<evidence type="ECO:0000256" key="2">
    <source>
        <dbReference type="ARBA" id="ARBA00010992"/>
    </source>
</evidence>
<accession>G8ZND6</accession>
<feature type="transmembrane region" description="Helical" evidence="10">
    <location>
        <begin position="435"/>
        <end position="456"/>
    </location>
</feature>
<dbReference type="FunCoup" id="G8ZND6">
    <property type="interactions" value="65"/>
</dbReference>
<dbReference type="FunFam" id="1.20.1250.20:FF:000254">
    <property type="entry name" value="MAL31p Maltose permease"/>
    <property type="match status" value="1"/>
</dbReference>
<sequence length="590" mass="65558">MGLRNMFDEIDKSKKGDVTELHHLEFTADAANLDDQHEEEERVIGEYNAAEDANEANSEEQKMTLAQALSRYPKAACWSVLVTTTLVMEGFDTTLLNALFALPVFQKKFGTLTKEGGYEISSKWQISLNMCVYVGEIIGLQMTGFLVEYMGNRHTMIIALSLLTVYIFILYFANSLAMIAVGQILSAMPWGAFQGLAVGYASEISPLALRYYVTTYSNICWLFGQIFASGIMKNSERNLADSEMGYKLPFALQWLWPVPLAIGIFFAPESPWWLVRKNKMAEAKKSLNKILSGKGPEKDIQVNLTLEQIRLTIEKERAEKANAKSFFDCFRCVDGRRTRITCLTWVAQNTSGSILLGYSTYFFQRAGMATSNAFTFSIISYCLGLVGTVFSWLISSRWGRWTILTGGLVFQMMTLLIIGGLGFSKSPNASWGSGGLLLALSFFYNAGIGAVVYCIVAEMPSPELRTQTIVLARNCYNMMAIINSVLTPYMLNVEDWNWGAKAGLYWGGMSALTLAWVVIDLPETSGRTFSDLNELFARGIPARKFKSTVVDPFGNGKVDDEIQNEDELPESSPDFPQQVEGNGNKSSSGL</sequence>
<feature type="transmembrane region" description="Helical" evidence="10">
    <location>
        <begin position="401"/>
        <end position="423"/>
    </location>
</feature>
<dbReference type="InterPro" id="IPR036259">
    <property type="entry name" value="MFS_trans_sf"/>
</dbReference>
<name>G8ZND6_TORDE</name>
<dbReference type="OrthoDB" id="6612291at2759"/>
<feature type="transmembrane region" description="Helical" evidence="10">
    <location>
        <begin position="503"/>
        <end position="521"/>
    </location>
</feature>
<protein>
    <recommendedName>
        <fullName evidence="11">Major facilitator superfamily (MFS) profile domain-containing protein</fullName>
    </recommendedName>
</protein>
<dbReference type="InterPro" id="IPR003663">
    <property type="entry name" value="Sugar/inositol_transpt"/>
</dbReference>
<feature type="region of interest" description="Disordered" evidence="9">
    <location>
        <begin position="552"/>
        <end position="590"/>
    </location>
</feature>
<dbReference type="HOGENOM" id="CLU_001265_11_5_1"/>
<reference evidence="12 13" key="1">
    <citation type="journal article" date="2011" name="Proc. Natl. Acad. Sci. U.S.A.">
        <title>Evolutionary erosion of yeast sex chromosomes by mating-type switching accidents.</title>
        <authorList>
            <person name="Gordon J.L."/>
            <person name="Armisen D."/>
            <person name="Proux-Wera E."/>
            <person name="Oheigeartaigh S.S."/>
            <person name="Byrne K.P."/>
            <person name="Wolfe K.H."/>
        </authorList>
    </citation>
    <scope>NUCLEOTIDE SEQUENCE [LARGE SCALE GENOMIC DNA]</scope>
    <source>
        <strain evidence="13">ATCC 10662 / CBS 1146 / NBRC 0425 / NCYC 2629 / NRRL Y-866</strain>
    </source>
</reference>
<keyword evidence="7 10" id="KW-0472">Membrane</keyword>
<evidence type="ECO:0000259" key="11">
    <source>
        <dbReference type="PROSITE" id="PS50850"/>
    </source>
</evidence>